<keyword evidence="3" id="KW-1185">Reference proteome</keyword>
<dbReference type="OrthoDB" id="10685896at2759"/>
<evidence type="ECO:0000256" key="1">
    <source>
        <dbReference type="SAM" id="MobiDB-lite"/>
    </source>
</evidence>
<reference evidence="2" key="1">
    <citation type="submission" date="2014-03" db="EMBL/GenBank/DDBJ databases">
        <authorList>
            <person name="Casaregola S."/>
        </authorList>
    </citation>
    <scope>NUCLEOTIDE SEQUENCE [LARGE SCALE GENOMIC DNA]</scope>
    <source>
        <strain evidence="2">CLIB 918</strain>
    </source>
</reference>
<organism evidence="2 3">
    <name type="scientific">Geotrichum candidum</name>
    <name type="common">Oospora lactis</name>
    <name type="synonym">Dipodascus geotrichum</name>
    <dbReference type="NCBI Taxonomy" id="1173061"/>
    <lineage>
        <taxon>Eukaryota</taxon>
        <taxon>Fungi</taxon>
        <taxon>Dikarya</taxon>
        <taxon>Ascomycota</taxon>
        <taxon>Saccharomycotina</taxon>
        <taxon>Dipodascomycetes</taxon>
        <taxon>Dipodascales</taxon>
        <taxon>Dipodascaceae</taxon>
        <taxon>Geotrichum</taxon>
    </lineage>
</organism>
<feature type="region of interest" description="Disordered" evidence="1">
    <location>
        <begin position="681"/>
        <end position="704"/>
    </location>
</feature>
<dbReference type="EMBL" id="CCBN010000013">
    <property type="protein sequence ID" value="CDO55914.1"/>
    <property type="molecule type" value="Genomic_DNA"/>
</dbReference>
<proteinExistence type="predicted"/>
<dbReference type="AlphaFoldDB" id="A0A0J9XEG9"/>
<feature type="region of interest" description="Disordered" evidence="1">
    <location>
        <begin position="128"/>
        <end position="147"/>
    </location>
</feature>
<accession>A0A0J9XEG9</accession>
<evidence type="ECO:0000313" key="3">
    <source>
        <dbReference type="Proteomes" id="UP000242525"/>
    </source>
</evidence>
<protein>
    <submittedName>
        <fullName evidence="2">Uncharacterized protein</fullName>
    </submittedName>
</protein>
<evidence type="ECO:0000313" key="2">
    <source>
        <dbReference type="EMBL" id="CDO55914.1"/>
    </source>
</evidence>
<feature type="compositionally biased region" description="Basic and acidic residues" evidence="1">
    <location>
        <begin position="681"/>
        <end position="701"/>
    </location>
</feature>
<dbReference type="Proteomes" id="UP000242525">
    <property type="component" value="Unassembled WGS sequence"/>
</dbReference>
<comment type="caution">
    <text evidence="2">The sequence shown here is derived from an EMBL/GenBank/DDBJ whole genome shotgun (WGS) entry which is preliminary data.</text>
</comment>
<sequence>MSATNYLKHEFLDIIWDENDINQVLYPLKSLAVPAAIPSRENSSELRLDPRVSKKVKTQKSVVKNTATSPRIIKSTAVLTRFKKLLCKILNPAPTGKAKLDTEFGMGPPAKGDATALFQLKPTKNVKSLQSSTPNWRGISSRAGPGVRDLTRIRPSHMRNCDLDRLRQHRRKVRQARRQMCFFWLFKKKISKELSAISAAPITPLKIMATPKIGQSRGVPYLNIEGLRTPGGLNDSAGPRLRERPHSTPKVGINHNPNKANYSFRLPSKRDSKTQTVQPLHHGALAAERLEYNSLEMAAQMTAAITDNKSNSMRSGLLFRNSMEGVVNFRGQMSPIHKLERYWNNSTTSYSGEGDEVSQLYELSNKGKKKDHVSLVSSSSALILALTNSQAGSDEFSTEIGFRSLTAAHGEDFNQRLVGTLGYLFEEYMTYPLKAYHSARQSYPRQTVGYSNRQSLQASLPNKLRDFARVNHAFWEYVGALVNTLDHRDWLFDYLGVIISEFANLVAWWKRKPKDDGPGFGSGHGSWQLDRRLDEANALRAVRTSCYLICKLFDSSHNELELHQFCHGSINGRKEEGLPFGKGINTGRCHFTTPILQCKRGSCFEQLLEISKEEYGMGPTARLALTYVISRVQMSLGMMLSLKRAREKDRDYFRVYRIPLRCYMMVWLKLILLPDNAKIKPEKNRGKTGDESYERDDKTTRSEIQQLADSEVRTVIALEHNTTIRELYFQLFPDLNTNVARYSFTRTFSVIKLFAKLREVPGILLGDSADYEQSDVEYGQLLQLDCPAPSYVKISPSKSFLNSVVIQVESRSFMVHHGVDVPKIMFNPISYEELILNTGADEHDALSSEEIKMQSGW</sequence>
<name>A0A0J9XEG9_GEOCN</name>
<gene>
    <name evidence="2" type="ORF">BN980_GECA13s00153g</name>
</gene>